<dbReference type="EMBL" id="QJNS01000354">
    <property type="protein sequence ID" value="RYO78950.1"/>
    <property type="molecule type" value="Genomic_DNA"/>
</dbReference>
<evidence type="ECO:0000256" key="6">
    <source>
        <dbReference type="RuleBase" id="RU366065"/>
    </source>
</evidence>
<comment type="caution">
    <text evidence="8">The sequence shown here is derived from an EMBL/GenBank/DDBJ whole genome shotgun (WGS) entry which is preliminary data.</text>
</comment>
<gene>
    <name evidence="8" type="ORF">DL762_008429</name>
</gene>
<evidence type="ECO:0000313" key="9">
    <source>
        <dbReference type="Proteomes" id="UP000294003"/>
    </source>
</evidence>
<keyword evidence="3 6" id="KW-0931">ER-Golgi transport</keyword>
<dbReference type="CDD" id="cd14855">
    <property type="entry name" value="TRAPPC1_MUM2"/>
    <property type="match status" value="1"/>
</dbReference>
<accession>A0ABY0H054</accession>
<comment type="subunit">
    <text evidence="6">Part of the multisubunit transport protein particle (TRAPP) complex.</text>
</comment>
<comment type="subcellular location">
    <subcellularLocation>
        <location evidence="6">Endoplasmic reticulum</location>
    </subcellularLocation>
    <subcellularLocation>
        <location evidence="6">Golgi apparatus</location>
        <location evidence="6">cis-Golgi network</location>
    </subcellularLocation>
</comment>
<dbReference type="SMART" id="SM01399">
    <property type="entry name" value="Sybindin"/>
    <property type="match status" value="1"/>
</dbReference>
<evidence type="ECO:0000256" key="3">
    <source>
        <dbReference type="ARBA" id="ARBA00022892"/>
    </source>
</evidence>
<evidence type="ECO:0000313" key="8">
    <source>
        <dbReference type="EMBL" id="RYO78950.1"/>
    </source>
</evidence>
<organism evidence="8 9">
    <name type="scientific">Monosporascus cannonballus</name>
    <dbReference type="NCBI Taxonomy" id="155416"/>
    <lineage>
        <taxon>Eukaryota</taxon>
        <taxon>Fungi</taxon>
        <taxon>Dikarya</taxon>
        <taxon>Ascomycota</taxon>
        <taxon>Pezizomycotina</taxon>
        <taxon>Sordariomycetes</taxon>
        <taxon>Xylariomycetidae</taxon>
        <taxon>Xylariales</taxon>
        <taxon>Xylariales incertae sedis</taxon>
        <taxon>Monosporascus</taxon>
    </lineage>
</organism>
<evidence type="ECO:0000256" key="1">
    <source>
        <dbReference type="ARBA" id="ARBA00022448"/>
    </source>
</evidence>
<comment type="similarity">
    <text evidence="5">Belongs to the TRAPP small subunits family. BET5 subfamily.</text>
</comment>
<evidence type="ECO:0000256" key="4">
    <source>
        <dbReference type="ARBA" id="ARBA00023034"/>
    </source>
</evidence>
<feature type="region of interest" description="Disordered" evidence="7">
    <location>
        <begin position="48"/>
        <end position="85"/>
    </location>
</feature>
<keyword evidence="4 6" id="KW-0333">Golgi apparatus</keyword>
<name>A0ABY0H054_9PEZI</name>
<dbReference type="Pfam" id="PF04099">
    <property type="entry name" value="Sybindin"/>
    <property type="match status" value="1"/>
</dbReference>
<dbReference type="Proteomes" id="UP000294003">
    <property type="component" value="Unassembled WGS sequence"/>
</dbReference>
<dbReference type="InterPro" id="IPR011012">
    <property type="entry name" value="Longin-like_dom_sf"/>
</dbReference>
<evidence type="ECO:0000256" key="5">
    <source>
        <dbReference type="ARBA" id="ARBA00038167"/>
    </source>
</evidence>
<dbReference type="SUPFAM" id="SSF64356">
    <property type="entry name" value="SNARE-like"/>
    <property type="match status" value="1"/>
</dbReference>
<evidence type="ECO:0000256" key="7">
    <source>
        <dbReference type="SAM" id="MobiDB-lite"/>
    </source>
</evidence>
<sequence>MPIQVYSFYIFDRHTECVYSKKWLPPARPQSVPAATTMTTTTTTTAASGDALITSPASQQQPFSGGSNRSSTAGTPTAAGAATTAARASAPASTAAVGGGRGAAAAARRDRSGDDAKLIFGAVFSLRNMARKLGGDDDAFISYRTAHYKLHYYETPTNLRFALLTEPGALSMRNVLHQIYINLWVEYVVKNPLSPVEHKGGEGVRNEMFEMGLDKFIRGLM</sequence>
<keyword evidence="1 6" id="KW-0813">Transport</keyword>
<evidence type="ECO:0000256" key="2">
    <source>
        <dbReference type="ARBA" id="ARBA00022824"/>
    </source>
</evidence>
<dbReference type="Gene3D" id="3.30.450.70">
    <property type="match status" value="1"/>
</dbReference>
<dbReference type="PANTHER" id="PTHR23249">
    <property type="entry name" value="TRAFFICKING PROTEIN PARTICLE COMPLEX SUBUNIT"/>
    <property type="match status" value="1"/>
</dbReference>
<feature type="compositionally biased region" description="Low complexity" evidence="7">
    <location>
        <begin position="69"/>
        <end position="85"/>
    </location>
</feature>
<proteinExistence type="inferred from homology"/>
<dbReference type="InterPro" id="IPR007233">
    <property type="entry name" value="TRAPPC"/>
</dbReference>
<feature type="compositionally biased region" description="Polar residues" evidence="7">
    <location>
        <begin position="55"/>
        <end position="68"/>
    </location>
</feature>
<dbReference type="PANTHER" id="PTHR23249:SF16">
    <property type="entry name" value="TRAFFICKING PROTEIN PARTICLE COMPLEX SUBUNIT 1"/>
    <property type="match status" value="1"/>
</dbReference>
<protein>
    <recommendedName>
        <fullName evidence="6">Trafficking protein particle complex subunit</fullName>
    </recommendedName>
</protein>
<keyword evidence="9" id="KW-1185">Reference proteome</keyword>
<reference evidence="8 9" key="1">
    <citation type="submission" date="2018-06" db="EMBL/GenBank/DDBJ databases">
        <title>Complete Genomes of Monosporascus.</title>
        <authorList>
            <person name="Robinson A.J."/>
            <person name="Natvig D.O."/>
        </authorList>
    </citation>
    <scope>NUCLEOTIDE SEQUENCE [LARGE SCALE GENOMIC DNA]</scope>
    <source>
        <strain evidence="8 9">CBS 609.92</strain>
    </source>
</reference>
<keyword evidence="2 6" id="KW-0256">Endoplasmic reticulum</keyword>